<dbReference type="RefSeq" id="WP_161837942.1">
    <property type="nucleotide sequence ID" value="NZ_CP048000.1"/>
</dbReference>
<dbReference type="Gene3D" id="1.20.120.1780">
    <property type="entry name" value="UbiA prenyltransferase"/>
    <property type="match status" value="1"/>
</dbReference>
<dbReference type="InterPro" id="IPR039653">
    <property type="entry name" value="Prenyltransferase"/>
</dbReference>
<keyword evidence="4" id="KW-0997">Cell inner membrane</keyword>
<feature type="transmembrane region" description="Helical" evidence="10">
    <location>
        <begin position="264"/>
        <end position="284"/>
    </location>
</feature>
<evidence type="ECO:0000256" key="10">
    <source>
        <dbReference type="SAM" id="Phobius"/>
    </source>
</evidence>
<dbReference type="GO" id="GO:0008412">
    <property type="term" value="F:4-hydroxybenzoate polyprenyltransferase activity"/>
    <property type="evidence" value="ECO:0007669"/>
    <property type="project" value="UniProtKB-EC"/>
</dbReference>
<evidence type="ECO:0000256" key="3">
    <source>
        <dbReference type="ARBA" id="ARBA00005985"/>
    </source>
</evidence>
<feature type="transmembrane region" description="Helical" evidence="10">
    <location>
        <begin position="12"/>
        <end position="33"/>
    </location>
</feature>
<dbReference type="FunFam" id="1.20.120.1780:FF:000001">
    <property type="entry name" value="4-hydroxybenzoate octaprenyltransferase"/>
    <property type="match status" value="1"/>
</dbReference>
<evidence type="ECO:0000256" key="9">
    <source>
        <dbReference type="ARBA" id="ARBA00034524"/>
    </source>
</evidence>
<feature type="transmembrane region" description="Helical" evidence="10">
    <location>
        <begin position="202"/>
        <end position="225"/>
    </location>
</feature>
<accession>A0A6P1TN59</accession>
<feature type="transmembrane region" description="Helical" evidence="10">
    <location>
        <begin position="39"/>
        <end position="63"/>
    </location>
</feature>
<dbReference type="Pfam" id="PF01040">
    <property type="entry name" value="UbiA"/>
    <property type="match status" value="1"/>
</dbReference>
<dbReference type="PANTHER" id="PTHR11048:SF28">
    <property type="entry name" value="4-HYDROXYBENZOATE POLYPRENYLTRANSFERASE, MITOCHONDRIAL"/>
    <property type="match status" value="1"/>
</dbReference>
<organism evidence="11 12">
    <name type="scientific">Anaerocolumna sedimenticola</name>
    <dbReference type="NCBI Taxonomy" id="2696063"/>
    <lineage>
        <taxon>Bacteria</taxon>
        <taxon>Bacillati</taxon>
        <taxon>Bacillota</taxon>
        <taxon>Clostridia</taxon>
        <taxon>Lachnospirales</taxon>
        <taxon>Lachnospiraceae</taxon>
        <taxon>Anaerocolumna</taxon>
    </lineage>
</organism>
<dbReference type="Proteomes" id="UP000464314">
    <property type="component" value="Chromosome"/>
</dbReference>
<evidence type="ECO:0000256" key="4">
    <source>
        <dbReference type="ARBA" id="ARBA00022519"/>
    </source>
</evidence>
<evidence type="ECO:0000313" key="12">
    <source>
        <dbReference type="Proteomes" id="UP000464314"/>
    </source>
</evidence>
<comment type="subcellular location">
    <subcellularLocation>
        <location evidence="2">Membrane</location>
        <topology evidence="2">Multi-pass membrane protein</topology>
    </subcellularLocation>
</comment>
<dbReference type="AlphaFoldDB" id="A0A6P1TN59"/>
<reference evidence="11 12" key="1">
    <citation type="submission" date="2020-01" db="EMBL/GenBank/DDBJ databases">
        <title>Genome analysis of Anaerocolumna sp. CBA3638.</title>
        <authorList>
            <person name="Kim J."/>
            <person name="Roh S.W."/>
        </authorList>
    </citation>
    <scope>NUCLEOTIDE SEQUENCE [LARGE SCALE GENOMIC DNA]</scope>
    <source>
        <strain evidence="11 12">CBA3638</strain>
    </source>
</reference>
<evidence type="ECO:0000256" key="6">
    <source>
        <dbReference type="ARBA" id="ARBA00022692"/>
    </source>
</evidence>
<protein>
    <recommendedName>
        <fullName evidence="9">4-hydroxybenzoate polyprenyltransferase</fullName>
        <ecNumber evidence="9">2.5.1.39</ecNumber>
    </recommendedName>
</protein>
<keyword evidence="5 11" id="KW-0808">Transferase</keyword>
<dbReference type="PANTHER" id="PTHR11048">
    <property type="entry name" value="PRENYLTRANSFERASES"/>
    <property type="match status" value="1"/>
</dbReference>
<dbReference type="GO" id="GO:0005886">
    <property type="term" value="C:plasma membrane"/>
    <property type="evidence" value="ECO:0007669"/>
    <property type="project" value="TreeGrafter"/>
</dbReference>
<dbReference type="Gene3D" id="1.10.357.140">
    <property type="entry name" value="UbiA prenyltransferase"/>
    <property type="match status" value="1"/>
</dbReference>
<feature type="transmembrane region" description="Helical" evidence="10">
    <location>
        <begin position="134"/>
        <end position="154"/>
    </location>
</feature>
<dbReference type="InterPro" id="IPR000537">
    <property type="entry name" value="UbiA_prenyltransferase"/>
</dbReference>
<keyword evidence="8 10" id="KW-0472">Membrane</keyword>
<dbReference type="FunFam" id="1.10.357.140:FF:000008">
    <property type="entry name" value="4-hydroxybenzoate octaprenyltransferase"/>
    <property type="match status" value="1"/>
</dbReference>
<dbReference type="CDD" id="cd13959">
    <property type="entry name" value="PT_UbiA_COQ2"/>
    <property type="match status" value="1"/>
</dbReference>
<comment type="cofactor">
    <cofactor evidence="1">
        <name>Mg(2+)</name>
        <dbReference type="ChEBI" id="CHEBI:18420"/>
    </cofactor>
</comment>
<evidence type="ECO:0000256" key="2">
    <source>
        <dbReference type="ARBA" id="ARBA00004141"/>
    </source>
</evidence>
<dbReference type="InterPro" id="IPR006371">
    <property type="entry name" value="Polyprenyltransferase_UbiA-li"/>
</dbReference>
<keyword evidence="7 10" id="KW-1133">Transmembrane helix</keyword>
<evidence type="ECO:0000313" key="11">
    <source>
        <dbReference type="EMBL" id="QHQ61115.1"/>
    </source>
</evidence>
<feature type="transmembrane region" description="Helical" evidence="10">
    <location>
        <begin position="160"/>
        <end position="181"/>
    </location>
</feature>
<gene>
    <name evidence="11" type="ORF">Ana3638_10335</name>
</gene>
<dbReference type="EMBL" id="CP048000">
    <property type="protein sequence ID" value="QHQ61115.1"/>
    <property type="molecule type" value="Genomic_DNA"/>
</dbReference>
<dbReference type="GO" id="GO:0006744">
    <property type="term" value="P:ubiquinone biosynthetic process"/>
    <property type="evidence" value="ECO:0007669"/>
    <property type="project" value="TreeGrafter"/>
</dbReference>
<keyword evidence="4" id="KW-1003">Cell membrane</keyword>
<sequence>MVFDKLKKYGELVMFSHTVFSLPFGLIAMLWAANGIPELRVFFWILAALFGARNGANAFNRIADRFIDGRNDRTKDRHLSTGQVKLYEAVIITVLCFVLMAVAAYMLNLTCLILLPFAIALFIFYSYSKRLTWLCHFILGTACGGAPVGAWIAVTGGITFMPLFLGAAVCFWVAGFDILYATQDIDFDRKEGLHSVPARFGLTNALWIARASHTMCILCLLAIFVLMPRGIFFLIGIIVSILLLCIEHYNVIPENKDKMIFASYHINQVLSIVFFIFAMLDFWFDKFIQI</sequence>
<evidence type="ECO:0000256" key="1">
    <source>
        <dbReference type="ARBA" id="ARBA00001946"/>
    </source>
</evidence>
<dbReference type="InterPro" id="IPR044878">
    <property type="entry name" value="UbiA_sf"/>
</dbReference>
<evidence type="ECO:0000256" key="5">
    <source>
        <dbReference type="ARBA" id="ARBA00022679"/>
    </source>
</evidence>
<name>A0A6P1TN59_9FIRM</name>
<evidence type="ECO:0000256" key="8">
    <source>
        <dbReference type="ARBA" id="ARBA00023136"/>
    </source>
</evidence>
<feature type="transmembrane region" description="Helical" evidence="10">
    <location>
        <begin position="107"/>
        <end position="127"/>
    </location>
</feature>
<keyword evidence="6 10" id="KW-0812">Transmembrane</keyword>
<proteinExistence type="inferred from homology"/>
<evidence type="ECO:0000256" key="7">
    <source>
        <dbReference type="ARBA" id="ARBA00022989"/>
    </source>
</evidence>
<feature type="transmembrane region" description="Helical" evidence="10">
    <location>
        <begin position="231"/>
        <end position="252"/>
    </location>
</feature>
<comment type="similarity">
    <text evidence="3">Belongs to the UbiA prenyltransferase family.</text>
</comment>
<feature type="transmembrane region" description="Helical" evidence="10">
    <location>
        <begin position="84"/>
        <end position="101"/>
    </location>
</feature>
<dbReference type="KEGG" id="anr:Ana3638_10335"/>
<dbReference type="NCBIfam" id="TIGR01475">
    <property type="entry name" value="ubiA_other"/>
    <property type="match status" value="1"/>
</dbReference>
<keyword evidence="12" id="KW-1185">Reference proteome</keyword>
<dbReference type="EC" id="2.5.1.39" evidence="9"/>